<dbReference type="SUPFAM" id="SSF53927">
    <property type="entry name" value="Cytidine deaminase-like"/>
    <property type="match status" value="1"/>
</dbReference>
<dbReference type="EMBL" id="AKFP01000030">
    <property type="protein sequence ID" value="EJN55864.1"/>
    <property type="molecule type" value="Genomic_DNA"/>
</dbReference>
<protein>
    <submittedName>
        <fullName evidence="6">Putative guanine deaminase</fullName>
    </submittedName>
</protein>
<proteinExistence type="inferred from homology"/>
<evidence type="ECO:0000256" key="2">
    <source>
        <dbReference type="ARBA" id="ARBA00022723"/>
    </source>
</evidence>
<dbReference type="Gene3D" id="3.40.140.10">
    <property type="entry name" value="Cytidine Deaminase, domain 2"/>
    <property type="match status" value="1"/>
</dbReference>
<dbReference type="GO" id="GO:0046872">
    <property type="term" value="F:metal ion binding"/>
    <property type="evidence" value="ECO:0007669"/>
    <property type="project" value="UniProtKB-KW"/>
</dbReference>
<comment type="caution">
    <text evidence="6">The sequence shown here is derived from an EMBL/GenBank/DDBJ whole genome shotgun (WGS) entry which is preliminary data.</text>
</comment>
<evidence type="ECO:0000256" key="3">
    <source>
        <dbReference type="ARBA" id="ARBA00022801"/>
    </source>
</evidence>
<keyword evidence="4" id="KW-0862">Zinc</keyword>
<dbReference type="AlphaFoldDB" id="J3JBM7"/>
<evidence type="ECO:0000256" key="4">
    <source>
        <dbReference type="ARBA" id="ARBA00022833"/>
    </source>
</evidence>
<name>J3JBM7_9LACO</name>
<evidence type="ECO:0000256" key="1">
    <source>
        <dbReference type="ARBA" id="ARBA00006576"/>
    </source>
</evidence>
<dbReference type="Proteomes" id="UP000007271">
    <property type="component" value="Unassembled WGS sequence"/>
</dbReference>
<dbReference type="InterPro" id="IPR002125">
    <property type="entry name" value="CMP_dCMP_dom"/>
</dbReference>
<reference evidence="6 7" key="1">
    <citation type="submission" date="2012-05" db="EMBL/GenBank/DDBJ databases">
        <title>Complete Genome Sequence of Lactobacillus coryniformis CECT5711.</title>
        <authorList>
            <person name="Rodriguez J.M."/>
        </authorList>
    </citation>
    <scope>NUCLEOTIDE SEQUENCE [LARGE SCALE GENOMIC DNA]</scope>
    <source>
        <strain evidence="7">CECT5711</strain>
    </source>
</reference>
<dbReference type="InterPro" id="IPR016193">
    <property type="entry name" value="Cytidine_deaminase-like"/>
</dbReference>
<dbReference type="CDD" id="cd01285">
    <property type="entry name" value="nucleoside_deaminase"/>
    <property type="match status" value="1"/>
</dbReference>
<dbReference type="PATRIC" id="fig|1185325.3.peg.1385"/>
<dbReference type="STRING" id="1185325.A11Y_148433"/>
<accession>J3JBM7</accession>
<keyword evidence="3" id="KW-0378">Hydrolase</keyword>
<dbReference type="FunFam" id="3.40.140.10:FF:000011">
    <property type="entry name" value="tRNA-specific adenosine deaminase"/>
    <property type="match status" value="1"/>
</dbReference>
<gene>
    <name evidence="6" type="ORF">A11Y_148433</name>
</gene>
<dbReference type="PANTHER" id="PTHR11079">
    <property type="entry name" value="CYTOSINE DEAMINASE FAMILY MEMBER"/>
    <property type="match status" value="1"/>
</dbReference>
<evidence type="ECO:0000313" key="6">
    <source>
        <dbReference type="EMBL" id="EJN55864.1"/>
    </source>
</evidence>
<dbReference type="GO" id="GO:0006152">
    <property type="term" value="P:purine nucleoside catabolic process"/>
    <property type="evidence" value="ECO:0007669"/>
    <property type="project" value="TreeGrafter"/>
</dbReference>
<organism evidence="6 7">
    <name type="scientific">Loigolactobacillus coryniformis subsp. coryniformis CECT 5711</name>
    <dbReference type="NCBI Taxonomy" id="1185325"/>
    <lineage>
        <taxon>Bacteria</taxon>
        <taxon>Bacillati</taxon>
        <taxon>Bacillota</taxon>
        <taxon>Bacilli</taxon>
        <taxon>Lactobacillales</taxon>
        <taxon>Lactobacillaceae</taxon>
        <taxon>Loigolactobacillus</taxon>
    </lineage>
</organism>
<keyword evidence="2" id="KW-0479">Metal-binding</keyword>
<evidence type="ECO:0000259" key="5">
    <source>
        <dbReference type="PROSITE" id="PS51747"/>
    </source>
</evidence>
<sequence>MCDKMNADFMKIAAAEATSNLTSKAGGPFGCVIVRAGKIIAQAHNQVLLDHDPTAHAEITCIRKATKKLGTHDLSGCVLYTSCYPCPMCLGAIIWANIKQVYYGNTAKDAAAIGFRDDYIYDFIKQGGQDQRVLALKQIARDETLPSFTAFAAQQDKELY</sequence>
<dbReference type="GO" id="GO:0047974">
    <property type="term" value="F:guanosine deaminase activity"/>
    <property type="evidence" value="ECO:0007669"/>
    <property type="project" value="TreeGrafter"/>
</dbReference>
<evidence type="ECO:0000313" key="7">
    <source>
        <dbReference type="Proteomes" id="UP000007271"/>
    </source>
</evidence>
<comment type="similarity">
    <text evidence="1">Belongs to the cytidine and deoxycytidylate deaminase family.</text>
</comment>
<feature type="domain" description="CMP/dCMP-type deaminase" evidence="5">
    <location>
        <begin position="4"/>
        <end position="126"/>
    </location>
</feature>
<dbReference type="PROSITE" id="PS51747">
    <property type="entry name" value="CYT_DCMP_DEAMINASES_2"/>
    <property type="match status" value="1"/>
</dbReference>
<dbReference type="PANTHER" id="PTHR11079:SF161">
    <property type="entry name" value="CMP_DCMP-TYPE DEAMINASE DOMAIN-CONTAINING PROTEIN"/>
    <property type="match status" value="1"/>
</dbReference>
<dbReference type="Pfam" id="PF00383">
    <property type="entry name" value="dCMP_cyt_deam_1"/>
    <property type="match status" value="1"/>
</dbReference>